<dbReference type="InterPro" id="IPR011757">
    <property type="entry name" value="Lytic_transglycosylase_MltB"/>
</dbReference>
<feature type="signal peptide" evidence="1">
    <location>
        <begin position="1"/>
        <end position="23"/>
    </location>
</feature>
<keyword evidence="1" id="KW-0732">Signal</keyword>
<dbReference type="RefSeq" id="WP_301414541.1">
    <property type="nucleotide sequence ID" value="NZ_CP098023.1"/>
</dbReference>
<dbReference type="PANTHER" id="PTHR30163">
    <property type="entry name" value="MEMBRANE-BOUND LYTIC MUREIN TRANSGLYCOSYLASE B"/>
    <property type="match status" value="1"/>
</dbReference>
<dbReference type="Proteomes" id="UP001321520">
    <property type="component" value="Chromosome"/>
</dbReference>
<dbReference type="Gene3D" id="1.10.530.10">
    <property type="match status" value="1"/>
</dbReference>
<dbReference type="InterPro" id="IPR023346">
    <property type="entry name" value="Lysozyme-like_dom_sf"/>
</dbReference>
<dbReference type="InterPro" id="IPR043426">
    <property type="entry name" value="MltB-like"/>
</dbReference>
<dbReference type="CDD" id="cd13399">
    <property type="entry name" value="Slt35-like"/>
    <property type="match status" value="1"/>
</dbReference>
<reference evidence="3 4" key="1">
    <citation type="submission" date="2022-05" db="EMBL/GenBank/DDBJ databases">
        <title>Microbulbifer sp. nov., isolated from sponge.</title>
        <authorList>
            <person name="Gao L."/>
        </authorList>
    </citation>
    <scope>NUCLEOTIDE SEQUENCE [LARGE SCALE GENOMIC DNA]</scope>
    <source>
        <strain evidence="3 4">MI-G</strain>
    </source>
</reference>
<proteinExistence type="predicted"/>
<protein>
    <submittedName>
        <fullName evidence="3">Lytic murein transglycosylase B</fullName>
    </submittedName>
</protein>
<dbReference type="InterPro" id="IPR031304">
    <property type="entry name" value="SLT_2"/>
</dbReference>
<dbReference type="SUPFAM" id="SSF53955">
    <property type="entry name" value="Lysozyme-like"/>
    <property type="match status" value="1"/>
</dbReference>
<name>A0ABY9E8W1_9GAMM</name>
<dbReference type="EMBL" id="CP098023">
    <property type="protein sequence ID" value="WKD48767.1"/>
    <property type="molecule type" value="Genomic_DNA"/>
</dbReference>
<keyword evidence="4" id="KW-1185">Reference proteome</keyword>
<organism evidence="3 4">
    <name type="scientific">Microbulbifer spongiae</name>
    <dbReference type="NCBI Taxonomy" id="2944933"/>
    <lineage>
        <taxon>Bacteria</taxon>
        <taxon>Pseudomonadati</taxon>
        <taxon>Pseudomonadota</taxon>
        <taxon>Gammaproteobacteria</taxon>
        <taxon>Cellvibrionales</taxon>
        <taxon>Microbulbiferaceae</taxon>
        <taxon>Microbulbifer</taxon>
    </lineage>
</organism>
<sequence length="337" mass="37453">MKTGALVLKWTSGLLFGVGLALAACAQEPGHGDNANAQKFVEYMVEEHQFDRETLQDLMRKAKRKDSILRAIQRPAEKAKPWYEYRKLFLTPQSIAGGVDFWDNNAEVLAEAEKKYGVPAEIIVAIIGIETRYGGNMGGHRVLDALSTLAFNYPRRSAFFTKELEHYLLLTRDQGIDPLTLKGSYAGAMGYGQFMPSSYRAYAVDFSNDGKVDIWNNPQDAIGSVANYLAQHGWKSGEPIAVLSIPRPNADMTIVNNTLQPEWTVGELAEKGFTATSQVSPEMPATVFSLQTERGKQYWLGLNNFSTITSYNRSRLYAMAVNELAQEIVKARGGKSY</sequence>
<accession>A0ABY9E8W1</accession>
<evidence type="ECO:0000313" key="4">
    <source>
        <dbReference type="Proteomes" id="UP001321520"/>
    </source>
</evidence>
<dbReference type="PANTHER" id="PTHR30163:SF9">
    <property type="entry name" value="MEMBRANE-BOUND LYTIC MUREIN TRANSGLYCOSYLASE B"/>
    <property type="match status" value="1"/>
</dbReference>
<evidence type="ECO:0000313" key="3">
    <source>
        <dbReference type="EMBL" id="WKD48767.1"/>
    </source>
</evidence>
<evidence type="ECO:0000256" key="1">
    <source>
        <dbReference type="SAM" id="SignalP"/>
    </source>
</evidence>
<dbReference type="NCBIfam" id="TIGR02282">
    <property type="entry name" value="MltB"/>
    <property type="match status" value="1"/>
</dbReference>
<dbReference type="PROSITE" id="PS51257">
    <property type="entry name" value="PROKAR_LIPOPROTEIN"/>
    <property type="match status" value="1"/>
</dbReference>
<dbReference type="Gene3D" id="1.10.8.350">
    <property type="entry name" value="Bacterial muramidase"/>
    <property type="match status" value="1"/>
</dbReference>
<evidence type="ECO:0000259" key="2">
    <source>
        <dbReference type="Pfam" id="PF13406"/>
    </source>
</evidence>
<dbReference type="Pfam" id="PF13406">
    <property type="entry name" value="SLT_2"/>
    <property type="match status" value="1"/>
</dbReference>
<gene>
    <name evidence="3" type="primary">mltB</name>
    <name evidence="3" type="ORF">M8T91_12725</name>
</gene>
<feature type="chain" id="PRO_5046292518" evidence="1">
    <location>
        <begin position="24"/>
        <end position="337"/>
    </location>
</feature>
<feature type="domain" description="Transglycosylase SLT" evidence="2">
    <location>
        <begin position="34"/>
        <end position="326"/>
    </location>
</feature>